<feature type="compositionally biased region" description="Polar residues" evidence="1">
    <location>
        <begin position="88"/>
        <end position="97"/>
    </location>
</feature>
<keyword evidence="3" id="KW-1185">Reference proteome</keyword>
<dbReference type="InterPro" id="IPR036909">
    <property type="entry name" value="Cyt_c-like_dom_sf"/>
</dbReference>
<evidence type="ECO:0000313" key="3">
    <source>
        <dbReference type="Proteomes" id="UP001516472"/>
    </source>
</evidence>
<name>A0ABR9PTF6_9BACT</name>
<organism evidence="2 3">
    <name type="scientific">Corallococcus soli</name>
    <dbReference type="NCBI Taxonomy" id="2710757"/>
    <lineage>
        <taxon>Bacteria</taxon>
        <taxon>Pseudomonadati</taxon>
        <taxon>Myxococcota</taxon>
        <taxon>Myxococcia</taxon>
        <taxon>Myxococcales</taxon>
        <taxon>Cystobacterineae</taxon>
        <taxon>Myxococcaceae</taxon>
        <taxon>Corallococcus</taxon>
    </lineage>
</organism>
<sequence length="290" mass="30213">MPGLRRGGIGRWWLAALLVGAWGCSGTEGPGNADAGVVDAGVDPGPDELPCDVKAVVAEHCVSCHTTPLKGNAPLALLARSDFQRSSPVHAQQSVGQRSLERMGNAAAPMPPKSEPPLPDEARAVLTQWLEAGMPAGSCGSLPAGPAPTTCASDSFWSEASGTGARMAPGYACRSCHLQQSPSNAYFFMGTVFPSLHVADGCDPRLGSSSNVKVEILDAQGEVRLTLVPNEAGNFMSSSLQPPFPLPYRVRLVGPTGRSREMVTPQTNGDCNSCHTEQGMGQTPGRIALP</sequence>
<gene>
    <name evidence="2" type="ORF">G4177_23840</name>
</gene>
<dbReference type="Proteomes" id="UP001516472">
    <property type="component" value="Unassembled WGS sequence"/>
</dbReference>
<feature type="compositionally biased region" description="Pro residues" evidence="1">
    <location>
        <begin position="109"/>
        <end position="119"/>
    </location>
</feature>
<dbReference type="RefSeq" id="WP_193428409.1">
    <property type="nucleotide sequence ID" value="NZ_CBCSIP010000010.1"/>
</dbReference>
<evidence type="ECO:0000256" key="1">
    <source>
        <dbReference type="SAM" id="MobiDB-lite"/>
    </source>
</evidence>
<feature type="region of interest" description="Disordered" evidence="1">
    <location>
        <begin position="88"/>
        <end position="119"/>
    </location>
</feature>
<accession>A0ABR9PTF6</accession>
<comment type="caution">
    <text evidence="2">The sequence shown here is derived from an EMBL/GenBank/DDBJ whole genome shotgun (WGS) entry which is preliminary data.</text>
</comment>
<reference evidence="2 3" key="1">
    <citation type="submission" date="2020-02" db="EMBL/GenBank/DDBJ databases">
        <authorList>
            <person name="Babadi Z.K."/>
            <person name="Risdian C."/>
            <person name="Ebrahimipour G.H."/>
            <person name="Wink J."/>
        </authorList>
    </citation>
    <scope>NUCLEOTIDE SEQUENCE [LARGE SCALE GENOMIC DNA]</scope>
    <source>
        <strain evidence="2 3">ZKHCc1 1396</strain>
    </source>
</reference>
<dbReference type="SUPFAM" id="SSF48695">
    <property type="entry name" value="Multiheme cytochromes"/>
    <property type="match status" value="1"/>
</dbReference>
<dbReference type="EMBL" id="JAAIYO010000007">
    <property type="protein sequence ID" value="MBE4751211.1"/>
    <property type="molecule type" value="Genomic_DNA"/>
</dbReference>
<protein>
    <recommendedName>
        <fullName evidence="4">Cytochrome c domain-containing protein</fullName>
    </recommendedName>
</protein>
<dbReference type="InterPro" id="IPR036280">
    <property type="entry name" value="Multihaem_cyt_sf"/>
</dbReference>
<evidence type="ECO:0008006" key="4">
    <source>
        <dbReference type="Google" id="ProtNLM"/>
    </source>
</evidence>
<proteinExistence type="predicted"/>
<evidence type="ECO:0000313" key="2">
    <source>
        <dbReference type="EMBL" id="MBE4751211.1"/>
    </source>
</evidence>
<dbReference type="SUPFAM" id="SSF46626">
    <property type="entry name" value="Cytochrome c"/>
    <property type="match status" value="1"/>
</dbReference>